<dbReference type="Proteomes" id="UP000249555">
    <property type="component" value="Unassembled WGS sequence"/>
</dbReference>
<accession>A0A2W4YSK1</accession>
<dbReference type="EMBL" id="QFMX01000010">
    <property type="protein sequence ID" value="PZO72843.1"/>
    <property type="molecule type" value="Genomic_DNA"/>
</dbReference>
<evidence type="ECO:0000313" key="3">
    <source>
        <dbReference type="Proteomes" id="UP000249555"/>
    </source>
</evidence>
<dbReference type="AlphaFoldDB" id="A0A2W4YSK1"/>
<gene>
    <name evidence="2" type="ORF">DI640_11890</name>
</gene>
<dbReference type="InterPro" id="IPR011105">
    <property type="entry name" value="Cell_wall_hydrolase_SleB"/>
</dbReference>
<feature type="domain" description="Cell wall hydrolase SleB" evidence="1">
    <location>
        <begin position="50"/>
        <end position="158"/>
    </location>
</feature>
<name>A0A2W4YSK1_9SPHN</name>
<dbReference type="Pfam" id="PF07486">
    <property type="entry name" value="Hydrolase_2"/>
    <property type="match status" value="1"/>
</dbReference>
<sequence>MAQARASNALVPTVVKERSPAKRFRFRGGPAAREQATECLATVALYEAGSDRDGQRAVIQVVLNRVRAPGFPKTVCGVVYQGSNRNTGCQFSFTCDGSQTRRPERNGWEQARRAARRALGGYVYAPVGRATHYHTDWLVPYWRSSLVKVATVRSHIFYQRR</sequence>
<proteinExistence type="predicted"/>
<comment type="caution">
    <text evidence="2">The sequence shown here is derived from an EMBL/GenBank/DDBJ whole genome shotgun (WGS) entry which is preliminary data.</text>
</comment>
<protein>
    <recommendedName>
        <fullName evidence="1">Cell wall hydrolase SleB domain-containing protein</fullName>
    </recommendedName>
</protein>
<dbReference type="GO" id="GO:0016787">
    <property type="term" value="F:hydrolase activity"/>
    <property type="evidence" value="ECO:0007669"/>
    <property type="project" value="InterPro"/>
</dbReference>
<evidence type="ECO:0000313" key="2">
    <source>
        <dbReference type="EMBL" id="PZO72843.1"/>
    </source>
</evidence>
<organism evidence="2 3">
    <name type="scientific">Sphingomonas taxi</name>
    <dbReference type="NCBI Taxonomy" id="1549858"/>
    <lineage>
        <taxon>Bacteria</taxon>
        <taxon>Pseudomonadati</taxon>
        <taxon>Pseudomonadota</taxon>
        <taxon>Alphaproteobacteria</taxon>
        <taxon>Sphingomonadales</taxon>
        <taxon>Sphingomonadaceae</taxon>
        <taxon>Sphingomonas</taxon>
    </lineage>
</organism>
<dbReference type="InterPro" id="IPR042047">
    <property type="entry name" value="SleB_dom1"/>
</dbReference>
<reference evidence="2 3" key="1">
    <citation type="submission" date="2017-08" db="EMBL/GenBank/DDBJ databases">
        <title>Infants hospitalized years apart are colonized by the same room-sourced microbial strains.</title>
        <authorList>
            <person name="Brooks B."/>
            <person name="Olm M.R."/>
            <person name="Firek B.A."/>
            <person name="Baker R."/>
            <person name="Thomas B.C."/>
            <person name="Morowitz M.J."/>
            <person name="Banfield J.F."/>
        </authorList>
    </citation>
    <scope>NUCLEOTIDE SEQUENCE [LARGE SCALE GENOMIC DNA]</scope>
    <source>
        <strain evidence="2">S2_018_000_R3_119</strain>
    </source>
</reference>
<dbReference type="Gene3D" id="1.10.10.2520">
    <property type="entry name" value="Cell wall hydrolase SleB, domain 1"/>
    <property type="match status" value="1"/>
</dbReference>
<evidence type="ECO:0000259" key="1">
    <source>
        <dbReference type="Pfam" id="PF07486"/>
    </source>
</evidence>